<dbReference type="Gene3D" id="1.25.40.10">
    <property type="entry name" value="Tetratricopeptide repeat domain"/>
    <property type="match status" value="2"/>
</dbReference>
<dbReference type="Pfam" id="PF13432">
    <property type="entry name" value="TPR_16"/>
    <property type="match status" value="1"/>
</dbReference>
<name>A0AA43GXX4_9CYAN</name>
<proteinExistence type="predicted"/>
<feature type="repeat" description="TPR" evidence="1">
    <location>
        <begin position="107"/>
        <end position="140"/>
    </location>
</feature>
<comment type="caution">
    <text evidence="2">The sequence shown here is derived from an EMBL/GenBank/DDBJ whole genome shotgun (WGS) entry which is preliminary data.</text>
</comment>
<dbReference type="InterPro" id="IPR019734">
    <property type="entry name" value="TPR_rpt"/>
</dbReference>
<dbReference type="InterPro" id="IPR011990">
    <property type="entry name" value="TPR-like_helical_dom_sf"/>
</dbReference>
<protein>
    <submittedName>
        <fullName evidence="2">Tetratricopeptide repeat protein</fullName>
    </submittedName>
</protein>
<evidence type="ECO:0000313" key="3">
    <source>
        <dbReference type="Proteomes" id="UP001159370"/>
    </source>
</evidence>
<feature type="repeat" description="TPR" evidence="1">
    <location>
        <begin position="39"/>
        <end position="72"/>
    </location>
</feature>
<dbReference type="Proteomes" id="UP001159370">
    <property type="component" value="Unassembled WGS sequence"/>
</dbReference>
<dbReference type="PANTHER" id="PTHR12558:SF13">
    <property type="entry name" value="CELL DIVISION CYCLE PROTEIN 27 HOMOLOG"/>
    <property type="match status" value="1"/>
</dbReference>
<dbReference type="RefSeq" id="WP_280657454.1">
    <property type="nucleotide sequence ID" value="NZ_JANQDL010000060.1"/>
</dbReference>
<organism evidence="2 3">
    <name type="scientific">Umezakia ovalisporum FSS-62</name>
    <dbReference type="NCBI Taxonomy" id="2971776"/>
    <lineage>
        <taxon>Bacteria</taxon>
        <taxon>Bacillati</taxon>
        <taxon>Cyanobacteriota</taxon>
        <taxon>Cyanophyceae</taxon>
        <taxon>Nostocales</taxon>
        <taxon>Nodulariaceae</taxon>
        <taxon>Umezakia</taxon>
    </lineage>
</organism>
<evidence type="ECO:0000256" key="1">
    <source>
        <dbReference type="PROSITE-ProRule" id="PRU00339"/>
    </source>
</evidence>
<accession>A0AA43GXX4</accession>
<dbReference type="SUPFAM" id="SSF48452">
    <property type="entry name" value="TPR-like"/>
    <property type="match status" value="1"/>
</dbReference>
<evidence type="ECO:0000313" key="2">
    <source>
        <dbReference type="EMBL" id="MDH6063814.1"/>
    </source>
</evidence>
<dbReference type="AlphaFoldDB" id="A0AA43GXX4"/>
<gene>
    <name evidence="2" type="ORF">NWP23_08555</name>
</gene>
<dbReference type="PROSITE" id="PS50293">
    <property type="entry name" value="TPR_REGION"/>
    <property type="match status" value="2"/>
</dbReference>
<keyword evidence="1" id="KW-0802">TPR repeat</keyword>
<dbReference type="Pfam" id="PF13414">
    <property type="entry name" value="TPR_11"/>
    <property type="match status" value="1"/>
</dbReference>
<sequence length="226" mass="25340">MYKHISVLVGVVWLGFSTVNIPSVAQASVLMAQTTNPQLKRLFEEGEKLVKANDYDGAIAIYQEAAEIDPRNARIHSGIGYLYAQQGNFPLALESYGRAIAINPNNSDFHYAMGYIKVNLNDIKGAKESYRRAVRLNRNNLNAYLGLGITQARLGDFTSASWAYEEAIKLDPNNPETYEFMAKMYKQRGQIAQVNKLLRKARNLYERRNDSAGVNRINGMLQDLGG</sequence>
<feature type="repeat" description="TPR" evidence="1">
    <location>
        <begin position="73"/>
        <end position="106"/>
    </location>
</feature>
<dbReference type="PANTHER" id="PTHR12558">
    <property type="entry name" value="CELL DIVISION CYCLE 16,23,27"/>
    <property type="match status" value="1"/>
</dbReference>
<dbReference type="SMART" id="SM00028">
    <property type="entry name" value="TPR"/>
    <property type="match status" value="5"/>
</dbReference>
<dbReference type="PROSITE" id="PS50005">
    <property type="entry name" value="TPR"/>
    <property type="match status" value="4"/>
</dbReference>
<feature type="repeat" description="TPR" evidence="1">
    <location>
        <begin position="141"/>
        <end position="174"/>
    </location>
</feature>
<dbReference type="EMBL" id="JANQDL010000060">
    <property type="protein sequence ID" value="MDH6063814.1"/>
    <property type="molecule type" value="Genomic_DNA"/>
</dbReference>
<reference evidence="2 3" key="1">
    <citation type="journal article" date="2023" name="J. Phycol.">
        <title>Chrysosporum ovalisporum is synonymous with the true-branching cyanobacterium Umezakia natans (Nostocales/Aphanizomenonaceae).</title>
        <authorList>
            <person name="McGregor G.B."/>
            <person name="Sendall B.C."/>
            <person name="Niiyama Y."/>
            <person name="Tuji A."/>
            <person name="Willis A."/>
        </authorList>
    </citation>
    <scope>NUCLEOTIDE SEQUENCE [LARGE SCALE GENOMIC DNA]</scope>
    <source>
        <strain evidence="2 3">FSS-62</strain>
    </source>
</reference>